<dbReference type="EMBL" id="KI281433">
    <property type="protein sequence ID" value="ESA15998.1"/>
    <property type="molecule type" value="Genomic_DNA"/>
</dbReference>
<reference evidence="1" key="1">
    <citation type="submission" date="2013-07" db="EMBL/GenBank/DDBJ databases">
        <title>The genome of an arbuscular mycorrhizal fungus provides insights into the evolution of the oldest plant symbiosis.</title>
        <authorList>
            <consortium name="DOE Joint Genome Institute"/>
            <person name="Tisserant E."/>
            <person name="Malbreil M."/>
            <person name="Kuo A."/>
            <person name="Kohler A."/>
            <person name="Symeonidi A."/>
            <person name="Balestrini R."/>
            <person name="Charron P."/>
            <person name="Duensing N."/>
            <person name="Frei-dit-Frey N."/>
            <person name="Gianinazzi-Pearson V."/>
            <person name="Gilbert B."/>
            <person name="Handa Y."/>
            <person name="Hijri M."/>
            <person name="Kaul R."/>
            <person name="Kawaguchi M."/>
            <person name="Krajinski F."/>
            <person name="Lammers P."/>
            <person name="Lapierre D."/>
            <person name="Masclaux F.G."/>
            <person name="Murat C."/>
            <person name="Morin E."/>
            <person name="Ndikumana S."/>
            <person name="Pagni M."/>
            <person name="Petitpierre D."/>
            <person name="Requena N."/>
            <person name="Rosikiewicz P."/>
            <person name="Riley R."/>
            <person name="Saito K."/>
            <person name="San Clemente H."/>
            <person name="Shapiro H."/>
            <person name="van Tuinen D."/>
            <person name="Becard G."/>
            <person name="Bonfante P."/>
            <person name="Paszkowski U."/>
            <person name="Shachar-Hill Y."/>
            <person name="Young J.P."/>
            <person name="Sanders I.R."/>
            <person name="Henrissat B."/>
            <person name="Rensing S.A."/>
            <person name="Grigoriev I.V."/>
            <person name="Corradi N."/>
            <person name="Roux C."/>
            <person name="Martin F."/>
        </authorList>
    </citation>
    <scope>NUCLEOTIDE SEQUENCE</scope>
    <source>
        <strain evidence="1">DAOM 197198</strain>
    </source>
</reference>
<dbReference type="AlphaFoldDB" id="U9UBT4"/>
<accession>U9UBT4</accession>
<dbReference type="VEuPathDB" id="FungiDB:RhiirFUN_023654"/>
<name>U9UBT4_RHIID</name>
<sequence>MELIRSLTEEEIEESQLKQQILSQGHENSRKTWETGMGSALGTREAELNPDNIISTNPQSLDVTPAISEEAVVDNINQWRQERYVAPKIIELINTSTLAVKTVTEHAQLRVNELKQIFKDCRRDMEWELIKKETCEEVTSMGYLPDNEG</sequence>
<protein>
    <submittedName>
        <fullName evidence="1">Uncharacterized protein</fullName>
    </submittedName>
</protein>
<proteinExistence type="predicted"/>
<dbReference type="HOGENOM" id="CLU_1750654_0_0_1"/>
<gene>
    <name evidence="1" type="ORF">GLOINDRAFT_23274</name>
</gene>
<evidence type="ECO:0000313" key="1">
    <source>
        <dbReference type="EMBL" id="ESA15998.1"/>
    </source>
</evidence>
<organism evidence="1">
    <name type="scientific">Rhizophagus irregularis (strain DAOM 181602 / DAOM 197198 / MUCL 43194)</name>
    <name type="common">Arbuscular mycorrhizal fungus</name>
    <name type="synonym">Glomus intraradices</name>
    <dbReference type="NCBI Taxonomy" id="747089"/>
    <lineage>
        <taxon>Eukaryota</taxon>
        <taxon>Fungi</taxon>
        <taxon>Fungi incertae sedis</taxon>
        <taxon>Mucoromycota</taxon>
        <taxon>Glomeromycotina</taxon>
        <taxon>Glomeromycetes</taxon>
        <taxon>Glomerales</taxon>
        <taxon>Glomeraceae</taxon>
        <taxon>Rhizophagus</taxon>
    </lineage>
</organism>